<dbReference type="Pfam" id="PF00563">
    <property type="entry name" value="EAL"/>
    <property type="match status" value="1"/>
</dbReference>
<evidence type="ECO:0000256" key="1">
    <source>
        <dbReference type="SAM" id="MobiDB-lite"/>
    </source>
</evidence>
<dbReference type="InterPro" id="IPR035919">
    <property type="entry name" value="EAL_sf"/>
</dbReference>
<evidence type="ECO:0000313" key="3">
    <source>
        <dbReference type="EMBL" id="MCV7228424.1"/>
    </source>
</evidence>
<dbReference type="Pfam" id="PF10069">
    <property type="entry name" value="DICT"/>
    <property type="match status" value="1"/>
</dbReference>
<comment type="caution">
    <text evidence="3">The sequence shown here is derived from an EMBL/GenBank/DDBJ whole genome shotgun (WGS) entry which is preliminary data.</text>
</comment>
<dbReference type="PANTHER" id="PTHR33121">
    <property type="entry name" value="CYCLIC DI-GMP PHOSPHODIESTERASE PDEF"/>
    <property type="match status" value="1"/>
</dbReference>
<evidence type="ECO:0000313" key="4">
    <source>
        <dbReference type="Proteomes" id="UP001526201"/>
    </source>
</evidence>
<dbReference type="CDD" id="cd01948">
    <property type="entry name" value="EAL"/>
    <property type="match status" value="1"/>
</dbReference>
<evidence type="ECO:0000259" key="2">
    <source>
        <dbReference type="PROSITE" id="PS50883"/>
    </source>
</evidence>
<sequence>MASNAFALPPDGKQPTAARGGGYAHSLALGGDALPVAASDLPGLDVLDVAVSGEGLDPAFQPIVLLTDGAVVGFEALTRWPALSDPDPEAVFSHAAETGRIDRLDQMCIDAAIENALRRGLSRGSLLMLNCEPLSAYADRASNQLLARAHDEFQVMFELTERSLLKHPRALLTKVASLRADGFGLALDDVGAHPDSLALLDVICPDVVKLDLHLVQSHPTDDQARILAAVLAHRERTGAVLLAEGIESEEHLEQALALGATLGQGYQFGRPEPLSEQPSVRWSLPPMKPQVQSDTDSPFDFVAAKISGRTARKATLIPFSRHIEAQARHATDPPMVLTAVQRAEHFTGSTRARYREIAATSPLVAIFGAGLPADLGAGIRGVDLDPADPLCALWIVLILGPHHAAALIAREQDAVGSVPEGERRFDLIITYDRVLVTVVARNLLDRIH</sequence>
<dbReference type="SMART" id="SM00052">
    <property type="entry name" value="EAL"/>
    <property type="match status" value="1"/>
</dbReference>
<proteinExistence type="predicted"/>
<dbReference type="PANTHER" id="PTHR33121:SF76">
    <property type="entry name" value="SIGNALING PROTEIN"/>
    <property type="match status" value="1"/>
</dbReference>
<feature type="domain" description="EAL" evidence="2">
    <location>
        <begin position="40"/>
        <end position="285"/>
    </location>
</feature>
<gene>
    <name evidence="3" type="ORF">H7J73_20635</name>
</gene>
<dbReference type="InterPro" id="IPR001633">
    <property type="entry name" value="EAL_dom"/>
</dbReference>
<organism evidence="3 4">
    <name type="scientific">Mycolicibacterium komossense</name>
    <dbReference type="NCBI Taxonomy" id="1779"/>
    <lineage>
        <taxon>Bacteria</taxon>
        <taxon>Bacillati</taxon>
        <taxon>Actinomycetota</taxon>
        <taxon>Actinomycetes</taxon>
        <taxon>Mycobacteriales</taxon>
        <taxon>Mycobacteriaceae</taxon>
        <taxon>Mycolicibacterium</taxon>
    </lineage>
</organism>
<dbReference type="SUPFAM" id="SSF141868">
    <property type="entry name" value="EAL domain-like"/>
    <property type="match status" value="1"/>
</dbReference>
<reference evidence="3 4" key="1">
    <citation type="journal article" date="2022" name="BMC Genomics">
        <title>Comparative genome analysis of mycobacteria focusing on tRNA and non-coding RNA.</title>
        <authorList>
            <person name="Behra P.R.K."/>
            <person name="Pettersson B.M.F."/>
            <person name="Ramesh M."/>
            <person name="Das S."/>
            <person name="Dasgupta S."/>
            <person name="Kirsebom L.A."/>
        </authorList>
    </citation>
    <scope>NUCLEOTIDE SEQUENCE [LARGE SCALE GENOMIC DNA]</scope>
    <source>
        <strain evidence="3 4">DSM 44078</strain>
    </source>
</reference>
<feature type="region of interest" description="Disordered" evidence="1">
    <location>
        <begin position="1"/>
        <end position="20"/>
    </location>
</feature>
<dbReference type="PROSITE" id="PS50883">
    <property type="entry name" value="EAL"/>
    <property type="match status" value="1"/>
</dbReference>
<dbReference type="InterPro" id="IPR019278">
    <property type="entry name" value="DICT_dom"/>
</dbReference>
<dbReference type="EMBL" id="JACKTY010000033">
    <property type="protein sequence ID" value="MCV7228424.1"/>
    <property type="molecule type" value="Genomic_DNA"/>
</dbReference>
<protein>
    <submittedName>
        <fullName evidence="3">EAL domain-containing protein</fullName>
    </submittedName>
</protein>
<dbReference type="Proteomes" id="UP001526201">
    <property type="component" value="Unassembled WGS sequence"/>
</dbReference>
<accession>A0ABT3CG83</accession>
<dbReference type="Gene3D" id="3.20.20.450">
    <property type="entry name" value="EAL domain"/>
    <property type="match status" value="1"/>
</dbReference>
<dbReference type="InterPro" id="IPR050706">
    <property type="entry name" value="Cyclic-di-GMP_PDE-like"/>
</dbReference>
<keyword evidence="4" id="KW-1185">Reference proteome</keyword>
<name>A0ABT3CG83_9MYCO</name>